<dbReference type="PANTHER" id="PTHR46444">
    <property type="entry name" value="DCD (DEVELOPMENT AND CELL DEATH) DOMAIN PROTEIN-RELATED"/>
    <property type="match status" value="1"/>
</dbReference>
<dbReference type="AlphaFoldDB" id="A0A8T2T741"/>
<feature type="compositionally biased region" description="Basic residues" evidence="1">
    <location>
        <begin position="1"/>
        <end position="11"/>
    </location>
</feature>
<sequence length="427" mass="48413">MARGRKVKRGASKAEEETTETKAVEETVEMQTEEAATADEAADEENADGEAVDEEGAEDGGEDEGGEDDEEDEEEEGDEGEPEDEAEKVTNDTKLVSPEEGIKEPTGDKVDTEGGDSAPEETPGKGRKKKFKKDKKLTDEAAAKERKPVEFSGLIFMCNSETKKDCFKYRVFGLPEAKKNIVEQVKKGTRLFLFDIDKRILHGVYKASSEGGMNLVEEAFKTSERKFPAQVRFRIQKDCMPLDESHFKVAIRENYFRGNKFKCELSSEQVGKLIKLFRPLNSRGLPEPKQREGRRDFVPKGKGPRGPMGRSWNPGHPRYPGDRYDYAPPPSYPRDRGYGYAVAPEIFHAEEELLRQRHIRQSDPYVDMLQARRRYLDDVYAAETLAVKRPITDPYYMDLDVQRASAYRAYPESLHSLSAGLQYDPRL</sequence>
<feature type="compositionally biased region" description="Basic and acidic residues" evidence="1">
    <location>
        <begin position="286"/>
        <end position="299"/>
    </location>
</feature>
<feature type="region of interest" description="Disordered" evidence="1">
    <location>
        <begin position="284"/>
        <end position="319"/>
    </location>
</feature>
<dbReference type="EMBL" id="CM035420">
    <property type="protein sequence ID" value="KAH7404757.1"/>
    <property type="molecule type" value="Genomic_DNA"/>
</dbReference>
<dbReference type="PROSITE" id="PS51222">
    <property type="entry name" value="DCD"/>
    <property type="match status" value="1"/>
</dbReference>
<feature type="compositionally biased region" description="Basic residues" evidence="1">
    <location>
        <begin position="125"/>
        <end position="135"/>
    </location>
</feature>
<organism evidence="3 4">
    <name type="scientific">Ceratopteris richardii</name>
    <name type="common">Triangle waterfern</name>
    <dbReference type="NCBI Taxonomy" id="49495"/>
    <lineage>
        <taxon>Eukaryota</taxon>
        <taxon>Viridiplantae</taxon>
        <taxon>Streptophyta</taxon>
        <taxon>Embryophyta</taxon>
        <taxon>Tracheophyta</taxon>
        <taxon>Polypodiopsida</taxon>
        <taxon>Polypodiidae</taxon>
        <taxon>Polypodiales</taxon>
        <taxon>Pteridineae</taxon>
        <taxon>Pteridaceae</taxon>
        <taxon>Parkerioideae</taxon>
        <taxon>Ceratopteris</taxon>
    </lineage>
</organism>
<dbReference type="Pfam" id="PF10539">
    <property type="entry name" value="Dev_Cell_Death"/>
    <property type="match status" value="1"/>
</dbReference>
<evidence type="ECO:0000256" key="1">
    <source>
        <dbReference type="SAM" id="MobiDB-lite"/>
    </source>
</evidence>
<proteinExistence type="predicted"/>
<dbReference type="EMBL" id="CM035420">
    <property type="protein sequence ID" value="KAH7404758.1"/>
    <property type="molecule type" value="Genomic_DNA"/>
</dbReference>
<feature type="domain" description="DCD" evidence="2">
    <location>
        <begin position="149"/>
        <end position="279"/>
    </location>
</feature>
<dbReference type="EMBL" id="CM035420">
    <property type="protein sequence ID" value="KAH7404759.1"/>
    <property type="molecule type" value="Genomic_DNA"/>
</dbReference>
<dbReference type="InterPro" id="IPR013989">
    <property type="entry name" value="Dev_and_cell_death_domain"/>
</dbReference>
<comment type="caution">
    <text evidence="3">The sequence shown here is derived from an EMBL/GenBank/DDBJ whole genome shotgun (WGS) entry which is preliminary data.</text>
</comment>
<dbReference type="Proteomes" id="UP000825935">
    <property type="component" value="Chromosome 15"/>
</dbReference>
<name>A0A8T2T741_CERRI</name>
<protein>
    <recommendedName>
        <fullName evidence="2">DCD domain-containing protein</fullName>
    </recommendedName>
</protein>
<feature type="region of interest" description="Disordered" evidence="1">
    <location>
        <begin position="1"/>
        <end position="143"/>
    </location>
</feature>
<accession>A0A8T2T741</accession>
<feature type="compositionally biased region" description="Basic and acidic residues" evidence="1">
    <location>
        <begin position="100"/>
        <end position="112"/>
    </location>
</feature>
<reference evidence="3" key="1">
    <citation type="submission" date="2021-08" db="EMBL/GenBank/DDBJ databases">
        <title>WGS assembly of Ceratopteris richardii.</title>
        <authorList>
            <person name="Marchant D.B."/>
            <person name="Chen G."/>
            <person name="Jenkins J."/>
            <person name="Shu S."/>
            <person name="Leebens-Mack J."/>
            <person name="Grimwood J."/>
            <person name="Schmutz J."/>
            <person name="Soltis P."/>
            <person name="Soltis D."/>
            <person name="Chen Z.-H."/>
        </authorList>
    </citation>
    <scope>NUCLEOTIDE SEQUENCE</scope>
    <source>
        <strain evidence="3">Whitten #5841</strain>
        <tissue evidence="3">Leaf</tissue>
    </source>
</reference>
<keyword evidence="4" id="KW-1185">Reference proteome</keyword>
<evidence type="ECO:0000259" key="2">
    <source>
        <dbReference type="PROSITE" id="PS51222"/>
    </source>
</evidence>
<feature type="compositionally biased region" description="Basic and acidic residues" evidence="1">
    <location>
        <begin position="12"/>
        <end position="25"/>
    </location>
</feature>
<gene>
    <name evidence="3" type="ORF">KP509_15G041200</name>
</gene>
<dbReference type="EMBL" id="CM035420">
    <property type="protein sequence ID" value="KAH7404756.1"/>
    <property type="molecule type" value="Genomic_DNA"/>
</dbReference>
<evidence type="ECO:0000313" key="4">
    <source>
        <dbReference type="Proteomes" id="UP000825935"/>
    </source>
</evidence>
<evidence type="ECO:0000313" key="3">
    <source>
        <dbReference type="EMBL" id="KAH7404759.1"/>
    </source>
</evidence>
<feature type="compositionally biased region" description="Acidic residues" evidence="1">
    <location>
        <begin position="26"/>
        <end position="86"/>
    </location>
</feature>
<dbReference type="PANTHER" id="PTHR46444:SF9">
    <property type="entry name" value="DCD (DEVELOPMENT AND CELL DEATH) DOMAIN PROTEIN"/>
    <property type="match status" value="1"/>
</dbReference>
<dbReference type="OrthoDB" id="1920894at2759"/>
<dbReference type="SMART" id="SM00767">
    <property type="entry name" value="DCD"/>
    <property type="match status" value="1"/>
</dbReference>